<dbReference type="InterPro" id="IPR029154">
    <property type="entry name" value="HIBADH-like_NADP-bd"/>
</dbReference>
<dbReference type="InterPro" id="IPR008927">
    <property type="entry name" value="6-PGluconate_DH-like_C_sf"/>
</dbReference>
<dbReference type="RefSeq" id="WP_074735315.1">
    <property type="nucleotide sequence ID" value="NZ_FNNP01000001.1"/>
</dbReference>
<dbReference type="GO" id="GO:0016491">
    <property type="term" value="F:oxidoreductase activity"/>
    <property type="evidence" value="ECO:0007669"/>
    <property type="project" value="UniProtKB-KW"/>
</dbReference>
<sequence>MKVGFIGLGNVGGKLSGSLLRNGIDLTVHDLNPELVAEFVAQGAKAADGPAHLMRDCDVVITCLPSPAASDAVMQEMLPEVSAGKIWMEMSTTDEAEVKRLGNMVIERGGAAVDCPVSGGCHRAATGNISIFAGCDRETFERILPFLTTMGRRVLHTGDLGSASVLKVLTNYLATANLITCAEALVTAKAAGMDLGTTYEAIKISSGTSFVHETESQVILNGSRDISFTMDLVKKDIGLFQEVADRAGVPLEINPVMIGIVEDGIARYGDRELSPNIIKRLEDATGMTIQAPGFPPEMLDDEPEEPGYEVIPQNRQNIS</sequence>
<evidence type="ECO:0000259" key="5">
    <source>
        <dbReference type="Pfam" id="PF03446"/>
    </source>
</evidence>
<evidence type="ECO:0000256" key="1">
    <source>
        <dbReference type="ARBA" id="ARBA00023002"/>
    </source>
</evidence>
<keyword evidence="1" id="KW-0560">Oxidoreductase</keyword>
<dbReference type="GO" id="GO:0051287">
    <property type="term" value="F:NAD binding"/>
    <property type="evidence" value="ECO:0007669"/>
    <property type="project" value="InterPro"/>
</dbReference>
<keyword evidence="2" id="KW-0520">NAD</keyword>
<evidence type="ECO:0000256" key="2">
    <source>
        <dbReference type="ARBA" id="ARBA00023027"/>
    </source>
</evidence>
<dbReference type="AlphaFoldDB" id="A0A1H2UU83"/>
<evidence type="ECO:0000313" key="8">
    <source>
        <dbReference type="Proteomes" id="UP000183400"/>
    </source>
</evidence>
<reference evidence="8" key="1">
    <citation type="submission" date="2016-10" db="EMBL/GenBank/DDBJ databases">
        <authorList>
            <person name="Varghese N."/>
            <person name="Submissions S."/>
        </authorList>
    </citation>
    <scope>NUCLEOTIDE SEQUENCE [LARGE SCALE GENOMIC DNA]</scope>
    <source>
        <strain evidence="8">DSM 27839</strain>
    </source>
</reference>
<dbReference type="InterPro" id="IPR013328">
    <property type="entry name" value="6PGD_dom2"/>
</dbReference>
<gene>
    <name evidence="7" type="ORF">SAMN05444358_1011251</name>
</gene>
<dbReference type="STRING" id="985054.SAMN05444358_1011251"/>
<dbReference type="SUPFAM" id="SSF51735">
    <property type="entry name" value="NAD(P)-binding Rossmann-fold domains"/>
    <property type="match status" value="1"/>
</dbReference>
<dbReference type="GO" id="GO:0050661">
    <property type="term" value="F:NADP binding"/>
    <property type="evidence" value="ECO:0007669"/>
    <property type="project" value="InterPro"/>
</dbReference>
<dbReference type="Gene3D" id="3.40.50.720">
    <property type="entry name" value="NAD(P)-binding Rossmann-like Domain"/>
    <property type="match status" value="1"/>
</dbReference>
<protein>
    <submittedName>
        <fullName evidence="7">3-hydroxyisobutyrate dehydrogenase</fullName>
    </submittedName>
</protein>
<proteinExistence type="predicted"/>
<dbReference type="Gene3D" id="1.10.1040.10">
    <property type="entry name" value="N-(1-d-carboxylethyl)-l-norvaline Dehydrogenase, domain 2"/>
    <property type="match status" value="1"/>
</dbReference>
<dbReference type="PANTHER" id="PTHR43060:SF15">
    <property type="entry name" value="3-HYDROXYISOBUTYRATE DEHYDROGENASE-LIKE 1, MITOCHONDRIAL-RELATED"/>
    <property type="match status" value="1"/>
</dbReference>
<dbReference type="InterPro" id="IPR015815">
    <property type="entry name" value="HIBADH-related"/>
</dbReference>
<evidence type="ECO:0000256" key="4">
    <source>
        <dbReference type="SAM" id="MobiDB-lite"/>
    </source>
</evidence>
<dbReference type="EMBL" id="FNNP01000001">
    <property type="protein sequence ID" value="SDW59498.1"/>
    <property type="molecule type" value="Genomic_DNA"/>
</dbReference>
<name>A0A1H2UU83_9RHOB</name>
<evidence type="ECO:0000256" key="3">
    <source>
        <dbReference type="PIRSR" id="PIRSR000103-1"/>
    </source>
</evidence>
<dbReference type="Proteomes" id="UP000183400">
    <property type="component" value="Unassembled WGS sequence"/>
</dbReference>
<evidence type="ECO:0000313" key="7">
    <source>
        <dbReference type="EMBL" id="SDW59498.1"/>
    </source>
</evidence>
<dbReference type="OrthoDB" id="9812907at2"/>
<dbReference type="InterPro" id="IPR006115">
    <property type="entry name" value="6PGDH_NADP-bd"/>
</dbReference>
<keyword evidence="8" id="KW-1185">Reference proteome</keyword>
<dbReference type="InterPro" id="IPR036291">
    <property type="entry name" value="NAD(P)-bd_dom_sf"/>
</dbReference>
<dbReference type="Pfam" id="PF03446">
    <property type="entry name" value="NAD_binding_2"/>
    <property type="match status" value="1"/>
</dbReference>
<dbReference type="PANTHER" id="PTHR43060">
    <property type="entry name" value="3-HYDROXYISOBUTYRATE DEHYDROGENASE-LIKE 1, MITOCHONDRIAL-RELATED"/>
    <property type="match status" value="1"/>
</dbReference>
<dbReference type="SUPFAM" id="SSF48179">
    <property type="entry name" value="6-phosphogluconate dehydrogenase C-terminal domain-like"/>
    <property type="match status" value="1"/>
</dbReference>
<organism evidence="7 8">
    <name type="scientific">Ruegeria halocynthiae</name>
    <dbReference type="NCBI Taxonomy" id="985054"/>
    <lineage>
        <taxon>Bacteria</taxon>
        <taxon>Pseudomonadati</taxon>
        <taxon>Pseudomonadota</taxon>
        <taxon>Alphaproteobacteria</taxon>
        <taxon>Rhodobacterales</taxon>
        <taxon>Roseobacteraceae</taxon>
        <taxon>Ruegeria</taxon>
    </lineage>
</organism>
<feature type="domain" description="6-phosphogluconate dehydrogenase NADP-binding" evidence="5">
    <location>
        <begin position="2"/>
        <end position="158"/>
    </location>
</feature>
<accession>A0A1H2UU83</accession>
<feature type="region of interest" description="Disordered" evidence="4">
    <location>
        <begin position="300"/>
        <end position="319"/>
    </location>
</feature>
<dbReference type="Pfam" id="PF14833">
    <property type="entry name" value="NAD_binding_11"/>
    <property type="match status" value="1"/>
</dbReference>
<feature type="active site" evidence="3">
    <location>
        <position position="167"/>
    </location>
</feature>
<dbReference type="PIRSF" id="PIRSF000103">
    <property type="entry name" value="HIBADH"/>
    <property type="match status" value="1"/>
</dbReference>
<evidence type="ECO:0000259" key="6">
    <source>
        <dbReference type="Pfam" id="PF14833"/>
    </source>
</evidence>
<feature type="domain" description="3-hydroxyisobutyrate dehydrogenase-like NAD-binding" evidence="6">
    <location>
        <begin position="161"/>
        <end position="270"/>
    </location>
</feature>